<dbReference type="InterPro" id="IPR050494">
    <property type="entry name" value="Ser_Thr_dual-spec_kinase"/>
</dbReference>
<reference evidence="7" key="3">
    <citation type="submission" date="2025-09" db="UniProtKB">
        <authorList>
            <consortium name="Ensembl"/>
        </authorList>
    </citation>
    <scope>IDENTIFICATION</scope>
</reference>
<evidence type="ECO:0000256" key="3">
    <source>
        <dbReference type="ARBA" id="ARBA00022741"/>
    </source>
</evidence>
<dbReference type="GO" id="GO:0004713">
    <property type="term" value="F:protein tyrosine kinase activity"/>
    <property type="evidence" value="ECO:0007669"/>
    <property type="project" value="TreeGrafter"/>
</dbReference>
<reference evidence="7" key="2">
    <citation type="submission" date="2025-08" db="UniProtKB">
        <authorList>
            <consortium name="Ensembl"/>
        </authorList>
    </citation>
    <scope>IDENTIFICATION</scope>
</reference>
<dbReference type="SMART" id="SM00220">
    <property type="entry name" value="S_TKc"/>
    <property type="match status" value="1"/>
</dbReference>
<organism evidence="7 8">
    <name type="scientific">Nothobranchius furzeri</name>
    <name type="common">Turquoise killifish</name>
    <dbReference type="NCBI Taxonomy" id="105023"/>
    <lineage>
        <taxon>Eukaryota</taxon>
        <taxon>Metazoa</taxon>
        <taxon>Chordata</taxon>
        <taxon>Craniata</taxon>
        <taxon>Vertebrata</taxon>
        <taxon>Euteleostomi</taxon>
        <taxon>Actinopterygii</taxon>
        <taxon>Neopterygii</taxon>
        <taxon>Teleostei</taxon>
        <taxon>Neoteleostei</taxon>
        <taxon>Acanthomorphata</taxon>
        <taxon>Ovalentaria</taxon>
        <taxon>Atherinomorphae</taxon>
        <taxon>Cyprinodontiformes</taxon>
        <taxon>Nothobranchiidae</taxon>
        <taxon>Nothobranchius</taxon>
    </lineage>
</organism>
<dbReference type="GO" id="GO:0045944">
    <property type="term" value="P:positive regulation of transcription by RNA polymerase II"/>
    <property type="evidence" value="ECO:0007669"/>
    <property type="project" value="TreeGrafter"/>
</dbReference>
<dbReference type="GO" id="GO:0004674">
    <property type="term" value="F:protein serine/threonine kinase activity"/>
    <property type="evidence" value="ECO:0007669"/>
    <property type="project" value="UniProtKB-KW"/>
</dbReference>
<keyword evidence="3" id="KW-0547">Nucleotide-binding</keyword>
<keyword evidence="1" id="KW-0723">Serine/threonine-protein kinase</keyword>
<dbReference type="InterPro" id="IPR000719">
    <property type="entry name" value="Prot_kinase_dom"/>
</dbReference>
<proteinExistence type="predicted"/>
<dbReference type="GO" id="GO:0046332">
    <property type="term" value="F:SMAD binding"/>
    <property type="evidence" value="ECO:0007669"/>
    <property type="project" value="TreeGrafter"/>
</dbReference>
<dbReference type="PROSITE" id="PS50011">
    <property type="entry name" value="PROTEIN_KINASE_DOM"/>
    <property type="match status" value="1"/>
</dbReference>
<reference evidence="7" key="1">
    <citation type="submission" date="2014-08" db="EMBL/GenBank/DDBJ databases">
        <authorList>
            <person name="Senf B."/>
            <person name="Petzold A."/>
            <person name="Downie B.R."/>
            <person name="Koch P."/>
            <person name="Platzer M."/>
        </authorList>
    </citation>
    <scope>NUCLEOTIDE SEQUENCE [LARGE SCALE GENOMIC DNA]</scope>
    <source>
        <strain evidence="7">GRZ</strain>
    </source>
</reference>
<dbReference type="GeneTree" id="ENSGT00940000164472"/>
<dbReference type="GO" id="GO:0005524">
    <property type="term" value="F:ATP binding"/>
    <property type="evidence" value="ECO:0007669"/>
    <property type="project" value="UniProtKB-KW"/>
</dbReference>
<dbReference type="InterPro" id="IPR011009">
    <property type="entry name" value="Kinase-like_dom_sf"/>
</dbReference>
<feature type="domain" description="Protein kinase" evidence="6">
    <location>
        <begin position="18"/>
        <end position="259"/>
    </location>
</feature>
<dbReference type="AlphaFoldDB" id="A0A8C6NKW3"/>
<protein>
    <recommendedName>
        <fullName evidence="6">Protein kinase domain-containing protein</fullName>
    </recommendedName>
</protein>
<dbReference type="Pfam" id="PF00069">
    <property type="entry name" value="Pkinase"/>
    <property type="match status" value="1"/>
</dbReference>
<sequence>MTFCLNPTNLITGNSKIYDVKEVLVSGTFGEVARCCIKGQDKVVALKVMSRQYENEFLNEVQTLQLLNKLTNFKHCFIKLNDSFTYRGFLYQEFELLDKNLFTFLENKGRSLNVAEIRPIAQQILEALTVLKQLGITHTGVKLHNVMLVNHDDQPFRIKLIDFEFACETETLKEKGILPMMAYRAPEIILGLPLDEVIDTWSLGCLLSVLFLKYYPGFSQLMLLNTLFSQWSILLALQINETSLHTIKLKSPNVQGQKS</sequence>
<evidence type="ECO:0000256" key="5">
    <source>
        <dbReference type="ARBA" id="ARBA00022840"/>
    </source>
</evidence>
<dbReference type="Ensembl" id="ENSNFUT00015009102.1">
    <property type="protein sequence ID" value="ENSNFUP00015008662.1"/>
    <property type="gene ID" value="ENSNFUG00015004211.1"/>
</dbReference>
<dbReference type="GO" id="GO:0007224">
    <property type="term" value="P:smoothened signaling pathway"/>
    <property type="evidence" value="ECO:0007669"/>
    <property type="project" value="TreeGrafter"/>
</dbReference>
<dbReference type="GO" id="GO:0005737">
    <property type="term" value="C:cytoplasm"/>
    <property type="evidence" value="ECO:0007669"/>
    <property type="project" value="TreeGrafter"/>
</dbReference>
<dbReference type="Gene3D" id="1.10.510.10">
    <property type="entry name" value="Transferase(Phosphotransferase) domain 1"/>
    <property type="match status" value="1"/>
</dbReference>
<evidence type="ECO:0000259" key="6">
    <source>
        <dbReference type="PROSITE" id="PS50011"/>
    </source>
</evidence>
<evidence type="ECO:0000313" key="8">
    <source>
        <dbReference type="Proteomes" id="UP000694548"/>
    </source>
</evidence>
<evidence type="ECO:0000313" key="7">
    <source>
        <dbReference type="Ensembl" id="ENSNFUP00015008662.1"/>
    </source>
</evidence>
<keyword evidence="4" id="KW-0418">Kinase</keyword>
<dbReference type="GO" id="GO:0016605">
    <property type="term" value="C:PML body"/>
    <property type="evidence" value="ECO:0007669"/>
    <property type="project" value="TreeGrafter"/>
</dbReference>
<accession>A0A8C6NKW3</accession>
<dbReference type="PANTHER" id="PTHR24058:SF53">
    <property type="entry name" value="HOMEODOMAIN-INTERACTING PROTEIN KINASE 2"/>
    <property type="match status" value="1"/>
</dbReference>
<keyword evidence="5" id="KW-0067">ATP-binding</keyword>
<dbReference type="GO" id="GO:0003713">
    <property type="term" value="F:transcription coactivator activity"/>
    <property type="evidence" value="ECO:0007669"/>
    <property type="project" value="TreeGrafter"/>
</dbReference>
<dbReference type="GO" id="GO:0042771">
    <property type="term" value="P:intrinsic apoptotic signaling pathway in response to DNA damage by p53 class mediator"/>
    <property type="evidence" value="ECO:0007669"/>
    <property type="project" value="TreeGrafter"/>
</dbReference>
<evidence type="ECO:0000256" key="4">
    <source>
        <dbReference type="ARBA" id="ARBA00022777"/>
    </source>
</evidence>
<keyword evidence="2" id="KW-0808">Transferase</keyword>
<evidence type="ECO:0000256" key="1">
    <source>
        <dbReference type="ARBA" id="ARBA00022527"/>
    </source>
</evidence>
<dbReference type="PANTHER" id="PTHR24058">
    <property type="entry name" value="DUAL SPECIFICITY PROTEIN KINASE"/>
    <property type="match status" value="1"/>
</dbReference>
<dbReference type="SUPFAM" id="SSF56112">
    <property type="entry name" value="Protein kinase-like (PK-like)"/>
    <property type="match status" value="1"/>
</dbReference>
<dbReference type="GO" id="GO:0003714">
    <property type="term" value="F:transcription corepressor activity"/>
    <property type="evidence" value="ECO:0007669"/>
    <property type="project" value="TreeGrafter"/>
</dbReference>
<keyword evidence="8" id="KW-1185">Reference proteome</keyword>
<dbReference type="Proteomes" id="UP000694548">
    <property type="component" value="Chromosome sgr02"/>
</dbReference>
<name>A0A8C6NKW3_NOTFU</name>
<evidence type="ECO:0000256" key="2">
    <source>
        <dbReference type="ARBA" id="ARBA00022679"/>
    </source>
</evidence>